<dbReference type="PANTHER" id="PTHR21063">
    <property type="entry name" value="LFA-3"/>
    <property type="match status" value="1"/>
</dbReference>
<sequence>MVHADQNADKPSMDRVASGVGSDKLSVSVMEGDSVIFHTGDKTNQQEDIKWYFIDTRIAQISGDLRFICTDVQCNEGTERFRDRLKLDHQTGSLTIMNITTTDSGEYKLKIISSTSSSEKNFNVIVKIASGVGSDKLSVSVIEGDSVTLHTGVDTNQQEDIKWYFSDTRIAQISGDLRFICTDDQCNEGTERFRDRLKLDNQTGSLTIMNITTTDSGEYKLKIISSTSSSEKNFNVIVKIASDVGSDKLSVSVMEGDSVIFHTGDKTNQQEDIKWYFSDTRIAQISGDLSKICTDVQCNEGTERFRDRLKLDHQTGSLTIMNIRNTDSGEYKLKIISSTSSSEKNFNVIVKSVPAAERDEVKTNEGESVTLDSGERRKPNDVLTWFFDDTLIARVTGDPNKTCTDVQCKDDDQRFRDRLKLDHQTGSLTIMNITNTDSGEYKLQIKSSSSFSITREKRISVNVIDSGLSSAAVAGIVVVLLAVAALIAGLIYIYHRSKRYSRAPQHVNGVNKDIALSDKGHL</sequence>
<keyword evidence="1" id="KW-1133">Transmembrane helix</keyword>
<feature type="transmembrane region" description="Helical" evidence="1">
    <location>
        <begin position="471"/>
        <end position="494"/>
    </location>
</feature>
<keyword evidence="1" id="KW-0472">Membrane</keyword>
<gene>
    <name evidence="4" type="primary">LOC113039414</name>
</gene>
<dbReference type="OrthoDB" id="8896918at2759"/>
<dbReference type="InterPro" id="IPR007110">
    <property type="entry name" value="Ig-like_dom"/>
</dbReference>
<evidence type="ECO:0000256" key="1">
    <source>
        <dbReference type="SAM" id="Phobius"/>
    </source>
</evidence>
<dbReference type="Proteomes" id="UP000515129">
    <property type="component" value="Chromosome 22"/>
</dbReference>
<dbReference type="GeneID" id="113039414"/>
<keyword evidence="1" id="KW-0812">Transmembrane</keyword>
<dbReference type="SMART" id="SM00409">
    <property type="entry name" value="IG"/>
    <property type="match status" value="4"/>
</dbReference>
<proteinExistence type="predicted"/>
<dbReference type="Pfam" id="PF07686">
    <property type="entry name" value="V-set"/>
    <property type="match status" value="3"/>
</dbReference>
<evidence type="ECO:0000259" key="2">
    <source>
        <dbReference type="PROSITE" id="PS50835"/>
    </source>
</evidence>
<dbReference type="InterPro" id="IPR013106">
    <property type="entry name" value="Ig_V-set"/>
</dbReference>
<dbReference type="InterPro" id="IPR036179">
    <property type="entry name" value="Ig-like_dom_sf"/>
</dbReference>
<dbReference type="RefSeq" id="XP_026053101.1">
    <property type="nucleotide sequence ID" value="XM_026197316.1"/>
</dbReference>
<protein>
    <submittedName>
        <fullName evidence="4">Carcinoembryonic antigen-related cell adhesion molecule 1-like isoform X1</fullName>
    </submittedName>
</protein>
<dbReference type="AlphaFoldDB" id="A0A6P6IZC0"/>
<name>A0A6P6IZC0_CARAU</name>
<organism evidence="3 4">
    <name type="scientific">Carassius auratus</name>
    <name type="common">Goldfish</name>
    <dbReference type="NCBI Taxonomy" id="7957"/>
    <lineage>
        <taxon>Eukaryota</taxon>
        <taxon>Metazoa</taxon>
        <taxon>Chordata</taxon>
        <taxon>Craniata</taxon>
        <taxon>Vertebrata</taxon>
        <taxon>Euteleostomi</taxon>
        <taxon>Actinopterygii</taxon>
        <taxon>Neopterygii</taxon>
        <taxon>Teleostei</taxon>
        <taxon>Ostariophysi</taxon>
        <taxon>Cypriniformes</taxon>
        <taxon>Cyprinidae</taxon>
        <taxon>Cyprininae</taxon>
        <taxon>Carassius</taxon>
    </lineage>
</organism>
<evidence type="ECO:0000313" key="3">
    <source>
        <dbReference type="Proteomes" id="UP000515129"/>
    </source>
</evidence>
<dbReference type="KEGG" id="caua:113039414"/>
<dbReference type="SUPFAM" id="SSF48726">
    <property type="entry name" value="Immunoglobulin"/>
    <property type="match status" value="4"/>
</dbReference>
<feature type="domain" description="Ig-like" evidence="2">
    <location>
        <begin position="354"/>
        <end position="460"/>
    </location>
</feature>
<dbReference type="PROSITE" id="PS50835">
    <property type="entry name" value="IG_LIKE"/>
    <property type="match status" value="1"/>
</dbReference>
<dbReference type="Gene3D" id="2.60.40.10">
    <property type="entry name" value="Immunoglobulins"/>
    <property type="match status" value="4"/>
</dbReference>
<keyword evidence="3" id="KW-1185">Reference proteome</keyword>
<accession>A0A6P6IZC0</accession>
<dbReference type="PANTHER" id="PTHR21063:SF4">
    <property type="entry name" value="CD48 ANTIGEN-RELATED"/>
    <property type="match status" value="1"/>
</dbReference>
<dbReference type="InterPro" id="IPR013783">
    <property type="entry name" value="Ig-like_fold"/>
</dbReference>
<dbReference type="InterPro" id="IPR003599">
    <property type="entry name" value="Ig_sub"/>
</dbReference>
<reference evidence="4" key="1">
    <citation type="submission" date="2025-08" db="UniProtKB">
        <authorList>
            <consortium name="RefSeq"/>
        </authorList>
    </citation>
    <scope>IDENTIFICATION</scope>
    <source>
        <strain evidence="4">Wakin</strain>
        <tissue evidence="4">Muscle</tissue>
    </source>
</reference>
<evidence type="ECO:0000313" key="4">
    <source>
        <dbReference type="RefSeq" id="XP_026053101.1"/>
    </source>
</evidence>